<dbReference type="AlphaFoldDB" id="A0A101XNF1"/>
<dbReference type="EMBL" id="LPVJ01000071">
    <property type="protein sequence ID" value="KUO94613.1"/>
    <property type="molecule type" value="Genomic_DNA"/>
</dbReference>
<feature type="domain" description="Pyruvate carboxyltransferase" evidence="4">
    <location>
        <begin position="20"/>
        <end position="286"/>
    </location>
</feature>
<protein>
    <submittedName>
        <fullName evidence="5">Hydroxymethylglutaryl-CoA lyase</fullName>
    </submittedName>
</protein>
<proteinExistence type="inferred from homology"/>
<dbReference type="PROSITE" id="PS50991">
    <property type="entry name" value="PYR_CT"/>
    <property type="match status" value="1"/>
</dbReference>
<dbReference type="OrthoDB" id="9784013at2"/>
<reference evidence="5 6" key="1">
    <citation type="submission" date="2015-12" db="EMBL/GenBank/DDBJ databases">
        <title>Draft genome sequence of Acidibacillus ferrooxidans ITV001, isolated from a chalcopyrite acid mine drainage site in Brazil.</title>
        <authorList>
            <person name="Dall'Agnol H."/>
            <person name="Nancucheo I."/>
            <person name="Johnson B."/>
            <person name="Oliveira R."/>
            <person name="Leite L."/>
            <person name="Pylro V."/>
            <person name="Nunes G.L."/>
            <person name="Tzotzos G."/>
            <person name="Fernandes G.R."/>
            <person name="Dutra J."/>
            <person name="Orellana S.C."/>
            <person name="Oliveira G."/>
        </authorList>
    </citation>
    <scope>NUCLEOTIDE SEQUENCE [LARGE SCALE GENOMIC DNA]</scope>
    <source>
        <strain evidence="6">ITV01</strain>
    </source>
</reference>
<evidence type="ECO:0000313" key="6">
    <source>
        <dbReference type="Proteomes" id="UP000053557"/>
    </source>
</evidence>
<dbReference type="Gene3D" id="3.20.20.70">
    <property type="entry name" value="Aldolase class I"/>
    <property type="match status" value="1"/>
</dbReference>
<evidence type="ECO:0000313" key="5">
    <source>
        <dbReference type="EMBL" id="KUO94613.1"/>
    </source>
</evidence>
<name>A0A101XNF1_9BACL</name>
<dbReference type="CDD" id="cd07938">
    <property type="entry name" value="DRE_TIM_HMGL"/>
    <property type="match status" value="1"/>
</dbReference>
<dbReference type="GO" id="GO:0004419">
    <property type="term" value="F:hydroxymethylglutaryl-CoA lyase activity"/>
    <property type="evidence" value="ECO:0007669"/>
    <property type="project" value="TreeGrafter"/>
</dbReference>
<dbReference type="FunFam" id="3.20.20.70:FF:000071">
    <property type="entry name" value="Hydroxymethylglutaryl-CoA lyase"/>
    <property type="match status" value="1"/>
</dbReference>
<keyword evidence="3 5" id="KW-0456">Lyase</keyword>
<sequence length="297" mass="32420">MSPVIPGSVRDNGRPLPRQVEIIDVSPRDGLQNEPVLVSADKKKELILRLSKAGFRRIETTSFVHPKWVPQMADAEAIVAYCNQLGITYITLTPNLKALERALAADVPQIAVFIGASNAFNQKNVNRTTDESLAECEPLFARAKQRGLFVRAYVSTVWHCPYQGAVSYEEVDHVVKRFAELGADEIDLGDTNGQAHPQEVFERCQSLKEAYPRMPFVGHFHDTSKLALANVYAALLAGVDRFDASTGGLGGCPFSPGATGNVATEDVLAMLDKMGIHTGTYLDAETVSFARSLSTRI</sequence>
<organism evidence="5 6">
    <name type="scientific">Ferroacidibacillus organovorans</name>
    <dbReference type="NCBI Taxonomy" id="1765683"/>
    <lineage>
        <taxon>Bacteria</taxon>
        <taxon>Bacillati</taxon>
        <taxon>Bacillota</taxon>
        <taxon>Bacilli</taxon>
        <taxon>Bacillales</taxon>
        <taxon>Alicyclobacillaceae</taxon>
        <taxon>Ferroacidibacillus</taxon>
    </lineage>
</organism>
<keyword evidence="6" id="KW-1185">Reference proteome</keyword>
<dbReference type="GO" id="GO:0046872">
    <property type="term" value="F:metal ion binding"/>
    <property type="evidence" value="ECO:0007669"/>
    <property type="project" value="UniProtKB-KW"/>
</dbReference>
<accession>A0A101XNF1</accession>
<evidence type="ECO:0000256" key="1">
    <source>
        <dbReference type="ARBA" id="ARBA00009405"/>
    </source>
</evidence>
<evidence type="ECO:0000256" key="3">
    <source>
        <dbReference type="ARBA" id="ARBA00023239"/>
    </source>
</evidence>
<dbReference type="GO" id="GO:0006552">
    <property type="term" value="P:L-leucine catabolic process"/>
    <property type="evidence" value="ECO:0007669"/>
    <property type="project" value="TreeGrafter"/>
</dbReference>
<comment type="similarity">
    <text evidence="1">Belongs to the HMG-CoA lyase family.</text>
</comment>
<dbReference type="RefSeq" id="WP_067719815.1">
    <property type="nucleotide sequence ID" value="NZ_LPVJ01000071.1"/>
</dbReference>
<dbReference type="GO" id="GO:0046951">
    <property type="term" value="P:ketone body biosynthetic process"/>
    <property type="evidence" value="ECO:0007669"/>
    <property type="project" value="TreeGrafter"/>
</dbReference>
<gene>
    <name evidence="5" type="ORF">ATW55_01715</name>
</gene>
<dbReference type="Proteomes" id="UP000053557">
    <property type="component" value="Unassembled WGS sequence"/>
</dbReference>
<dbReference type="InterPro" id="IPR013785">
    <property type="entry name" value="Aldolase_TIM"/>
</dbReference>
<dbReference type="PANTHER" id="PTHR42738">
    <property type="entry name" value="HYDROXYMETHYLGLUTARYL-COA LYASE"/>
    <property type="match status" value="1"/>
</dbReference>
<dbReference type="Pfam" id="PF00682">
    <property type="entry name" value="HMGL-like"/>
    <property type="match status" value="1"/>
</dbReference>
<dbReference type="InterPro" id="IPR000891">
    <property type="entry name" value="PYR_CT"/>
</dbReference>
<keyword evidence="2" id="KW-0479">Metal-binding</keyword>
<evidence type="ECO:0000256" key="2">
    <source>
        <dbReference type="ARBA" id="ARBA00022723"/>
    </source>
</evidence>
<dbReference type="SUPFAM" id="SSF51569">
    <property type="entry name" value="Aldolase"/>
    <property type="match status" value="1"/>
</dbReference>
<dbReference type="NCBIfam" id="NF004283">
    <property type="entry name" value="PRK05692.1"/>
    <property type="match status" value="1"/>
</dbReference>
<dbReference type="PANTHER" id="PTHR42738:SF7">
    <property type="entry name" value="HYDROXYMETHYLGLUTARYL-COA LYASE"/>
    <property type="match status" value="1"/>
</dbReference>
<dbReference type="InterPro" id="IPR043594">
    <property type="entry name" value="HMGL"/>
</dbReference>
<evidence type="ECO:0000259" key="4">
    <source>
        <dbReference type="PROSITE" id="PS50991"/>
    </source>
</evidence>
<comment type="caution">
    <text evidence="5">The sequence shown here is derived from an EMBL/GenBank/DDBJ whole genome shotgun (WGS) entry which is preliminary data.</text>
</comment>